<feature type="region of interest" description="Disordered" evidence="2">
    <location>
        <begin position="990"/>
        <end position="1086"/>
    </location>
</feature>
<feature type="compositionally biased region" description="Basic and acidic residues" evidence="2">
    <location>
        <begin position="341"/>
        <end position="359"/>
    </location>
</feature>
<dbReference type="Proteomes" id="UP000323386">
    <property type="component" value="Unassembled WGS sequence"/>
</dbReference>
<feature type="compositionally biased region" description="Low complexity" evidence="2">
    <location>
        <begin position="206"/>
        <end position="215"/>
    </location>
</feature>
<keyword evidence="4" id="KW-1185">Reference proteome</keyword>
<feature type="compositionally biased region" description="Low complexity" evidence="2">
    <location>
        <begin position="111"/>
        <end position="148"/>
    </location>
</feature>
<feature type="region of interest" description="Disordered" evidence="2">
    <location>
        <begin position="726"/>
        <end position="750"/>
    </location>
</feature>
<dbReference type="EMBL" id="OOIP01000032">
    <property type="protein sequence ID" value="SPO41846.1"/>
    <property type="molecule type" value="Genomic_DNA"/>
</dbReference>
<evidence type="ECO:0000256" key="2">
    <source>
        <dbReference type="SAM" id="MobiDB-lite"/>
    </source>
</evidence>
<feature type="region of interest" description="Disordered" evidence="2">
    <location>
        <begin position="795"/>
        <end position="965"/>
    </location>
</feature>
<feature type="compositionally biased region" description="Polar residues" evidence="2">
    <location>
        <begin position="504"/>
        <end position="513"/>
    </location>
</feature>
<sequence>MVIFRSPPPVARQGPLALPKPRIEHSQQPNSSFNADASTSISMRPGSLPNASVPSTPSQHTSLYPSLPTATPNTSQHGLRRPPPPPADDFPSLDEMAQVQRQKNESNGRNTSFTSSSSASASRTYTASTSSSSRPMPSSSTTVQVPSSLPRPNKARTSLSQGPVTRRSSLTAIEAARQRAGDETPTAVTHARAQSQQAGTHGGTSTGDDSNDTSNALVAGPNGAVSANISIDLESGKLPMLRRPSTSKRSSDVGTRSSRSSMVASTPAQEPVDPPFAGADLSTASQRSRRNGEDRPISSGYDFSKYLEQGIDPFNAASRKEMRRESRPLPVPVSQDADDGEMSRDASRSYSRSGDDTLRGDAILPPSKQSARPLPPPIDDAASAAPNLEHGGQDRSGQGGIDVEDQQPTPKAQPPIAARGEASVAGRSVSSSMGPPSQLPRPQFKMPALPASQPAKMAPPPVPMQSTPRATPQAGTRKINHLSGFSVPGVPSVAVNGAPASQAGDESTVSASAQKRRLDPAARTDRLMSLELAEAKKKVKLLSEKLEVSEDQQRRTMEESEGWASEAARLEDDVARLRSQLEDEATQVHRATLELEAKVVQHKLDADERQWRLLCEKRNFTELESDLVYCRNETTYESYRAKEIEANLLMEKDDLRIRLMAERKRSDVLAVKLKGKLRETVQLRKRLSARAGDDSSLRSHNERLSSEVEVLQADVESLRTEASDLRKQLAAASSKTPKQTQELEELRRDNAEMQEDIATYVEREEMMAETRKAWKKERREMQAQIRELEAQLEESLAQSEVPKAAKKRSAAPAAHLDDEADALSDESLAAAPVAQGTKRKGPLAKARRDPMQGASDAVPSEAEVPLSSPSHKAARKVKKASAPSALARAALVASSKQSQRKPSYRDDNELSDAASDYGSEQLPDDDYEAPAPAKKSSTAKKGAKTKAATAASTATAAKGKRAKAPVAVEYDEYTADPSATPMIRTKRSMEEMMAEAEEADAAGEVEDSFRGRAPPASRVAQDRTNTAPSMGSAATKAMGPNDAGGPPQKKKKRKLLGSSGGAVGGGAPGLMAWASRGDENGGLQPDYNIPLELSPIKPAAGGGRLGGMFNGLGTGRGPFG</sequence>
<evidence type="ECO:0000256" key="1">
    <source>
        <dbReference type="SAM" id="Coils"/>
    </source>
</evidence>
<feature type="compositionally biased region" description="Basic and acidic residues" evidence="2">
    <location>
        <begin position="318"/>
        <end position="327"/>
    </location>
</feature>
<feature type="compositionally biased region" description="Pro residues" evidence="2">
    <location>
        <begin position="1"/>
        <end position="10"/>
    </location>
</feature>
<dbReference type="OrthoDB" id="2554026at2759"/>
<feature type="compositionally biased region" description="Gly residues" evidence="2">
    <location>
        <begin position="1058"/>
        <end position="1068"/>
    </location>
</feature>
<organism evidence="3 4">
    <name type="scientific">Pseudozyma flocculosa</name>
    <dbReference type="NCBI Taxonomy" id="84751"/>
    <lineage>
        <taxon>Eukaryota</taxon>
        <taxon>Fungi</taxon>
        <taxon>Dikarya</taxon>
        <taxon>Basidiomycota</taxon>
        <taxon>Ustilaginomycotina</taxon>
        <taxon>Ustilaginomycetes</taxon>
        <taxon>Ustilaginales</taxon>
        <taxon>Ustilaginaceae</taxon>
        <taxon>Pseudozyma</taxon>
    </lineage>
</organism>
<feature type="compositionally biased region" description="Low complexity" evidence="2">
    <location>
        <begin position="252"/>
        <end position="261"/>
    </location>
</feature>
<feature type="compositionally biased region" description="Acidic residues" evidence="2">
    <location>
        <begin position="992"/>
        <end position="1006"/>
    </location>
</feature>
<gene>
    <name evidence="3" type="ORF">PSFLO_07328</name>
</gene>
<proteinExistence type="predicted"/>
<reference evidence="3 4" key="1">
    <citation type="submission" date="2018-03" db="EMBL/GenBank/DDBJ databases">
        <authorList>
            <person name="Guldener U."/>
        </authorList>
    </citation>
    <scope>NUCLEOTIDE SEQUENCE [LARGE SCALE GENOMIC DNA]</scope>
    <source>
        <strain evidence="3 4">DAOM196992</strain>
    </source>
</reference>
<protein>
    <submittedName>
        <fullName evidence="3">Uncharacterized protein</fullName>
    </submittedName>
</protein>
<feature type="compositionally biased region" description="Polar residues" evidence="2">
    <location>
        <begin position="26"/>
        <end position="42"/>
    </location>
</feature>
<feature type="compositionally biased region" description="Low complexity" evidence="2">
    <location>
        <begin position="945"/>
        <end position="957"/>
    </location>
</feature>
<accession>A0A5C3FCH1</accession>
<feature type="region of interest" description="Disordered" evidence="2">
    <location>
        <begin position="1"/>
        <end position="519"/>
    </location>
</feature>
<feature type="compositionally biased region" description="Polar residues" evidence="2">
    <location>
        <begin position="731"/>
        <end position="740"/>
    </location>
</feature>
<feature type="compositionally biased region" description="Polar residues" evidence="2">
    <location>
        <begin position="99"/>
        <end position="110"/>
    </location>
</feature>
<evidence type="ECO:0000313" key="4">
    <source>
        <dbReference type="Proteomes" id="UP000323386"/>
    </source>
</evidence>
<dbReference type="AlphaFoldDB" id="A0A5C3FCH1"/>
<evidence type="ECO:0000313" key="3">
    <source>
        <dbReference type="EMBL" id="SPO41846.1"/>
    </source>
</evidence>
<feature type="compositionally biased region" description="Polar residues" evidence="2">
    <location>
        <begin position="155"/>
        <end position="171"/>
    </location>
</feature>
<keyword evidence="1" id="KW-0175">Coiled coil</keyword>
<feature type="compositionally biased region" description="Polar residues" evidence="2">
    <location>
        <begin position="49"/>
        <end position="77"/>
    </location>
</feature>
<feature type="coiled-coil region" evidence="1">
    <location>
        <begin position="532"/>
        <end position="610"/>
    </location>
</feature>
<feature type="compositionally biased region" description="Low complexity" evidence="2">
    <location>
        <begin position="880"/>
        <end position="895"/>
    </location>
</feature>
<feature type="compositionally biased region" description="Polar residues" evidence="2">
    <location>
        <begin position="464"/>
        <end position="474"/>
    </location>
</feature>
<name>A0A5C3FCH1_9BASI</name>